<protein>
    <submittedName>
        <fullName evidence="2">Stage II sporulation protein R</fullName>
    </submittedName>
</protein>
<sequence>MRKNNGYRHHIYVIFALIILICSWEANLQSSIILASGIGSEAERTNGAGSIPQESIRLRILANSDSPADQWIKREVRDAIIEEMQQWVTEPQGMEAARAAVRAHLPELDRIVGKTLGQYGFTTPYQVELGVVPFPAKMYGSQIYPAGDYEALRVSIGAAEGQNWWCVLFPPLCFVDSEVIAKPSKELAADVGSPALKVGQKTSTDLKSEGKSSPSDKLVQSQTEAVQPEIHFFLWDLLKKIFA</sequence>
<organism evidence="2 3">
    <name type="scientific">Paenibacillus baimaensis</name>
    <dbReference type="NCBI Taxonomy" id="2982185"/>
    <lineage>
        <taxon>Bacteria</taxon>
        <taxon>Bacillati</taxon>
        <taxon>Bacillota</taxon>
        <taxon>Bacilli</taxon>
        <taxon>Bacillales</taxon>
        <taxon>Paenibacillaceae</taxon>
        <taxon>Paenibacillus</taxon>
    </lineage>
</organism>
<evidence type="ECO:0000256" key="1">
    <source>
        <dbReference type="SAM" id="MobiDB-lite"/>
    </source>
</evidence>
<proteinExistence type="predicted"/>
<reference evidence="2 3" key="1">
    <citation type="submission" date="2022-09" db="EMBL/GenBank/DDBJ databases">
        <authorList>
            <person name="Han X.L."/>
            <person name="Wang Q."/>
            <person name="Lu T."/>
        </authorList>
    </citation>
    <scope>NUCLEOTIDE SEQUENCE [LARGE SCALE GENOMIC DNA]</scope>
    <source>
        <strain evidence="2 3">WQ 127069</strain>
    </source>
</reference>
<keyword evidence="3" id="KW-1185">Reference proteome</keyword>
<feature type="region of interest" description="Disordered" evidence="1">
    <location>
        <begin position="201"/>
        <end position="220"/>
    </location>
</feature>
<dbReference type="InterPro" id="IPR014202">
    <property type="entry name" value="Spore_II_R"/>
</dbReference>
<dbReference type="Pfam" id="PF09551">
    <property type="entry name" value="Spore_II_R"/>
    <property type="match status" value="1"/>
</dbReference>
<comment type="caution">
    <text evidence="2">The sequence shown here is derived from an EMBL/GenBank/DDBJ whole genome shotgun (WGS) entry which is preliminary data.</text>
</comment>
<evidence type="ECO:0000313" key="3">
    <source>
        <dbReference type="Proteomes" id="UP001652445"/>
    </source>
</evidence>
<dbReference type="NCBIfam" id="TIGR02837">
    <property type="entry name" value="spore_II_R"/>
    <property type="match status" value="1"/>
</dbReference>
<dbReference type="EMBL" id="JAOQIO010000036">
    <property type="protein sequence ID" value="MCU6793006.1"/>
    <property type="molecule type" value="Genomic_DNA"/>
</dbReference>
<name>A0ABT2UEE5_9BACL</name>
<feature type="compositionally biased region" description="Polar residues" evidence="1">
    <location>
        <begin position="211"/>
        <end position="220"/>
    </location>
</feature>
<dbReference type="RefSeq" id="WP_262684324.1">
    <property type="nucleotide sequence ID" value="NZ_JAOQIO010000036.1"/>
</dbReference>
<accession>A0ABT2UEE5</accession>
<dbReference type="Proteomes" id="UP001652445">
    <property type="component" value="Unassembled WGS sequence"/>
</dbReference>
<gene>
    <name evidence="2" type="primary">spoIIR</name>
    <name evidence="2" type="ORF">OB236_12840</name>
</gene>
<evidence type="ECO:0000313" key="2">
    <source>
        <dbReference type="EMBL" id="MCU6793006.1"/>
    </source>
</evidence>